<dbReference type="InterPro" id="IPR013249">
    <property type="entry name" value="RNA_pol_sigma70_r4_t2"/>
</dbReference>
<dbReference type="GO" id="GO:0016987">
    <property type="term" value="F:sigma factor activity"/>
    <property type="evidence" value="ECO:0007669"/>
    <property type="project" value="UniProtKB-KW"/>
</dbReference>
<comment type="similarity">
    <text evidence="1">Belongs to the sigma-70 factor family. ECF subfamily.</text>
</comment>
<dbReference type="InterPro" id="IPR013325">
    <property type="entry name" value="RNA_pol_sigma_r2"/>
</dbReference>
<dbReference type="InterPro" id="IPR007627">
    <property type="entry name" value="RNA_pol_sigma70_r2"/>
</dbReference>
<dbReference type="SUPFAM" id="SSF88659">
    <property type="entry name" value="Sigma3 and sigma4 domains of RNA polymerase sigma factors"/>
    <property type="match status" value="1"/>
</dbReference>
<evidence type="ECO:0000256" key="1">
    <source>
        <dbReference type="ARBA" id="ARBA00010641"/>
    </source>
</evidence>
<dbReference type="Gene3D" id="1.10.1740.10">
    <property type="match status" value="1"/>
</dbReference>
<keyword evidence="4" id="KW-0804">Transcription</keyword>
<dbReference type="PANTHER" id="PTHR43133">
    <property type="entry name" value="RNA POLYMERASE ECF-TYPE SIGMA FACTO"/>
    <property type="match status" value="1"/>
</dbReference>
<evidence type="ECO:0000256" key="3">
    <source>
        <dbReference type="ARBA" id="ARBA00023082"/>
    </source>
</evidence>
<dbReference type="PANTHER" id="PTHR43133:SF59">
    <property type="entry name" value="ECF RNA POLYMERASE SIGMA FACTOR SIGR"/>
    <property type="match status" value="1"/>
</dbReference>
<dbReference type="EMBL" id="FZOF01000034">
    <property type="protein sequence ID" value="SNT52615.1"/>
    <property type="molecule type" value="Genomic_DNA"/>
</dbReference>
<protein>
    <submittedName>
        <fullName evidence="7">RNA polymerase sigma-70 factor, ECF subfamily</fullName>
    </submittedName>
</protein>
<name>A0A239NCL1_9ACTN</name>
<dbReference type="Pfam" id="PF04542">
    <property type="entry name" value="Sigma70_r2"/>
    <property type="match status" value="1"/>
</dbReference>
<evidence type="ECO:0000313" key="8">
    <source>
        <dbReference type="Proteomes" id="UP000198280"/>
    </source>
</evidence>
<evidence type="ECO:0000259" key="6">
    <source>
        <dbReference type="Pfam" id="PF08281"/>
    </source>
</evidence>
<dbReference type="InterPro" id="IPR039425">
    <property type="entry name" value="RNA_pol_sigma-70-like"/>
</dbReference>
<dbReference type="SUPFAM" id="SSF88946">
    <property type="entry name" value="Sigma2 domain of RNA polymerase sigma factors"/>
    <property type="match status" value="1"/>
</dbReference>
<dbReference type="AlphaFoldDB" id="A0A239NCL1"/>
<sequence length="227" mass="25074">MNRSLSRTEPVAPIRHMDGMDVGSSPIEWAVCEESTLTRFERQTMPFLGRLHAAATQMASAHADPDELVQQTYLQAFEAFELLPEGAGLKVWLFRILARTALDAAGQGNRPGDFVLQPTAQSSQGVFAERVPIPGEHAARVTQALDLLRDEDVSAALQCLTDEVRIVVYLADAEDFTPADIAEILGIFPGSVRSRLRHGRNLLLEILTAAAQRQGLLDWRHDRVHTN</sequence>
<keyword evidence="2" id="KW-0805">Transcription regulation</keyword>
<dbReference type="InterPro" id="IPR036388">
    <property type="entry name" value="WH-like_DNA-bd_sf"/>
</dbReference>
<organism evidence="7 8">
    <name type="scientific">Actinacidiphila glaucinigra</name>
    <dbReference type="NCBI Taxonomy" id="235986"/>
    <lineage>
        <taxon>Bacteria</taxon>
        <taxon>Bacillati</taxon>
        <taxon>Actinomycetota</taxon>
        <taxon>Actinomycetes</taxon>
        <taxon>Kitasatosporales</taxon>
        <taxon>Streptomycetaceae</taxon>
        <taxon>Actinacidiphila</taxon>
    </lineage>
</organism>
<keyword evidence="3" id="KW-0731">Sigma factor</keyword>
<dbReference type="Gene3D" id="1.10.10.10">
    <property type="entry name" value="Winged helix-like DNA-binding domain superfamily/Winged helix DNA-binding domain"/>
    <property type="match status" value="1"/>
</dbReference>
<dbReference type="GO" id="GO:0006352">
    <property type="term" value="P:DNA-templated transcription initiation"/>
    <property type="evidence" value="ECO:0007669"/>
    <property type="project" value="InterPro"/>
</dbReference>
<dbReference type="Pfam" id="PF08281">
    <property type="entry name" value="Sigma70_r4_2"/>
    <property type="match status" value="1"/>
</dbReference>
<dbReference type="Proteomes" id="UP000198280">
    <property type="component" value="Unassembled WGS sequence"/>
</dbReference>
<feature type="domain" description="RNA polymerase sigma factor 70 region 4 type 2" evidence="6">
    <location>
        <begin position="152"/>
        <end position="201"/>
    </location>
</feature>
<gene>
    <name evidence="7" type="ORF">SAMN05216252_13427</name>
</gene>
<keyword evidence="8" id="KW-1185">Reference proteome</keyword>
<dbReference type="OrthoDB" id="4337161at2"/>
<evidence type="ECO:0000259" key="5">
    <source>
        <dbReference type="Pfam" id="PF04542"/>
    </source>
</evidence>
<evidence type="ECO:0000256" key="2">
    <source>
        <dbReference type="ARBA" id="ARBA00023015"/>
    </source>
</evidence>
<dbReference type="RefSeq" id="WP_089228596.1">
    <property type="nucleotide sequence ID" value="NZ_FZOF01000034.1"/>
</dbReference>
<evidence type="ECO:0000313" key="7">
    <source>
        <dbReference type="EMBL" id="SNT52615.1"/>
    </source>
</evidence>
<proteinExistence type="inferred from homology"/>
<dbReference type="GO" id="GO:0003677">
    <property type="term" value="F:DNA binding"/>
    <property type="evidence" value="ECO:0007669"/>
    <property type="project" value="InterPro"/>
</dbReference>
<dbReference type="InterPro" id="IPR013324">
    <property type="entry name" value="RNA_pol_sigma_r3/r4-like"/>
</dbReference>
<feature type="domain" description="RNA polymerase sigma-70 region 2" evidence="5">
    <location>
        <begin position="48"/>
        <end position="105"/>
    </location>
</feature>
<evidence type="ECO:0000256" key="4">
    <source>
        <dbReference type="ARBA" id="ARBA00023163"/>
    </source>
</evidence>
<accession>A0A239NCL1</accession>
<reference evidence="7 8" key="1">
    <citation type="submission" date="2017-06" db="EMBL/GenBank/DDBJ databases">
        <authorList>
            <person name="Kim H.J."/>
            <person name="Triplett B.A."/>
        </authorList>
    </citation>
    <scope>NUCLEOTIDE SEQUENCE [LARGE SCALE GENOMIC DNA]</scope>
    <source>
        <strain evidence="7 8">CGMCC 4.1858</strain>
    </source>
</reference>